<keyword evidence="3" id="KW-0804">Transcription</keyword>
<sequence>MILIININYVNIILFTCEQKKKNNLLLILNLVCNYYKRGEIAKLEFQNDFKGHLYEQYIKMLHLNELYTEHEINMFRQQARKHQIDMLSNNITSVHVIDCIGDYEPINHTGIVREMDLSKASITNICSRLLETGFIRKSQLNNNRKEIYFSLTDKGRHVYRLHKELHKEKEERFYQFIESYSEAELQTIGKFMSDLVARAEEYSEGKFTINDDIKD</sequence>
<feature type="domain" description="HTH marR-type" evidence="4">
    <location>
        <begin position="55"/>
        <end position="198"/>
    </location>
</feature>
<dbReference type="PANTHER" id="PTHR35790">
    <property type="entry name" value="HTH-TYPE TRANSCRIPTIONAL REGULATOR PCHR"/>
    <property type="match status" value="1"/>
</dbReference>
<reference evidence="5 6" key="1">
    <citation type="submission" date="2018-07" db="EMBL/GenBank/DDBJ databases">
        <title>Genomic Encyclopedia of Type Strains, Phase III (KMG-III): the genomes of soil and plant-associated and newly described type strains.</title>
        <authorList>
            <person name="Whitman W."/>
        </authorList>
    </citation>
    <scope>NUCLEOTIDE SEQUENCE [LARGE SCALE GENOMIC DNA]</scope>
    <source>
        <strain evidence="5 6">CECT 8333</strain>
    </source>
</reference>
<evidence type="ECO:0000256" key="1">
    <source>
        <dbReference type="ARBA" id="ARBA00023015"/>
    </source>
</evidence>
<dbReference type="GO" id="GO:0003677">
    <property type="term" value="F:DNA binding"/>
    <property type="evidence" value="ECO:0007669"/>
    <property type="project" value="UniProtKB-KW"/>
</dbReference>
<dbReference type="GO" id="GO:0003700">
    <property type="term" value="F:DNA-binding transcription factor activity"/>
    <property type="evidence" value="ECO:0007669"/>
    <property type="project" value="InterPro"/>
</dbReference>
<dbReference type="InterPro" id="IPR023187">
    <property type="entry name" value="Tscrpt_reg_MarR-type_CS"/>
</dbReference>
<dbReference type="PANTHER" id="PTHR35790:SF4">
    <property type="entry name" value="HTH-TYPE TRANSCRIPTIONAL REGULATOR PCHR"/>
    <property type="match status" value="1"/>
</dbReference>
<protein>
    <submittedName>
        <fullName evidence="5">DNA-binding MarR family transcriptional regulator</fullName>
    </submittedName>
</protein>
<dbReference type="PROSITE" id="PS01117">
    <property type="entry name" value="HTH_MARR_1"/>
    <property type="match status" value="1"/>
</dbReference>
<dbReference type="EMBL" id="QPJW01000001">
    <property type="protein sequence ID" value="RCX23396.1"/>
    <property type="molecule type" value="Genomic_DNA"/>
</dbReference>
<dbReference type="InterPro" id="IPR036390">
    <property type="entry name" value="WH_DNA-bd_sf"/>
</dbReference>
<evidence type="ECO:0000259" key="4">
    <source>
        <dbReference type="PROSITE" id="PS50995"/>
    </source>
</evidence>
<dbReference type="InterPro" id="IPR052067">
    <property type="entry name" value="Metal_resp_HTH_trans_reg"/>
</dbReference>
<evidence type="ECO:0000256" key="2">
    <source>
        <dbReference type="ARBA" id="ARBA00023125"/>
    </source>
</evidence>
<keyword evidence="1" id="KW-0805">Transcription regulation</keyword>
<name>A0A369BS21_9BACL</name>
<gene>
    <name evidence="5" type="ORF">DFP94_101995</name>
</gene>
<evidence type="ECO:0000313" key="5">
    <source>
        <dbReference type="EMBL" id="RCX23396.1"/>
    </source>
</evidence>
<dbReference type="InterPro" id="IPR036388">
    <property type="entry name" value="WH-like_DNA-bd_sf"/>
</dbReference>
<dbReference type="AlphaFoldDB" id="A0A369BS21"/>
<dbReference type="SMART" id="SM00347">
    <property type="entry name" value="HTH_MARR"/>
    <property type="match status" value="1"/>
</dbReference>
<dbReference type="Gene3D" id="1.10.10.10">
    <property type="entry name" value="Winged helix-like DNA-binding domain superfamily/Winged helix DNA-binding domain"/>
    <property type="match status" value="1"/>
</dbReference>
<proteinExistence type="predicted"/>
<keyword evidence="2 5" id="KW-0238">DNA-binding</keyword>
<accession>A0A369BS21</accession>
<keyword evidence="6" id="KW-1185">Reference proteome</keyword>
<dbReference type="PROSITE" id="PS50995">
    <property type="entry name" value="HTH_MARR_2"/>
    <property type="match status" value="1"/>
</dbReference>
<evidence type="ECO:0000256" key="3">
    <source>
        <dbReference type="ARBA" id="ARBA00023163"/>
    </source>
</evidence>
<dbReference type="SUPFAM" id="SSF46785">
    <property type="entry name" value="Winged helix' DNA-binding domain"/>
    <property type="match status" value="1"/>
</dbReference>
<dbReference type="InterPro" id="IPR000835">
    <property type="entry name" value="HTH_MarR-typ"/>
</dbReference>
<dbReference type="Proteomes" id="UP000253090">
    <property type="component" value="Unassembled WGS sequence"/>
</dbReference>
<comment type="caution">
    <text evidence="5">The sequence shown here is derived from an EMBL/GenBank/DDBJ whole genome shotgun (WGS) entry which is preliminary data.</text>
</comment>
<dbReference type="Pfam" id="PF01047">
    <property type="entry name" value="MarR"/>
    <property type="match status" value="1"/>
</dbReference>
<organism evidence="5 6">
    <name type="scientific">Fontibacillus phaseoli</name>
    <dbReference type="NCBI Taxonomy" id="1416533"/>
    <lineage>
        <taxon>Bacteria</taxon>
        <taxon>Bacillati</taxon>
        <taxon>Bacillota</taxon>
        <taxon>Bacilli</taxon>
        <taxon>Bacillales</taxon>
        <taxon>Paenibacillaceae</taxon>
        <taxon>Fontibacillus</taxon>
    </lineage>
</organism>
<evidence type="ECO:0000313" key="6">
    <source>
        <dbReference type="Proteomes" id="UP000253090"/>
    </source>
</evidence>